<dbReference type="InterPro" id="IPR003245">
    <property type="entry name" value="Phytocyanin_dom"/>
</dbReference>
<dbReference type="AlphaFoldDB" id="A0AAD7Q4I2"/>
<dbReference type="Gene3D" id="2.60.40.420">
    <property type="entry name" value="Cupredoxins - blue copper proteins"/>
    <property type="match status" value="1"/>
</dbReference>
<dbReference type="InterPro" id="IPR008972">
    <property type="entry name" value="Cupredoxin"/>
</dbReference>
<dbReference type="Pfam" id="PF02298">
    <property type="entry name" value="Cu_bind_like"/>
    <property type="match status" value="1"/>
</dbReference>
<keyword evidence="8" id="KW-0449">Lipoprotein</keyword>
<keyword evidence="3" id="KW-0336">GPI-anchor</keyword>
<name>A0AAD7Q4I2_QUISA</name>
<evidence type="ECO:0000256" key="6">
    <source>
        <dbReference type="ARBA" id="ARBA00023157"/>
    </source>
</evidence>
<keyword evidence="10" id="KW-0812">Transmembrane</keyword>
<evidence type="ECO:0000256" key="10">
    <source>
        <dbReference type="SAM" id="Phobius"/>
    </source>
</evidence>
<dbReference type="SUPFAM" id="SSF49503">
    <property type="entry name" value="Cupredoxins"/>
    <property type="match status" value="1"/>
</dbReference>
<keyword evidence="5 10" id="KW-0472">Membrane</keyword>
<organism evidence="12 13">
    <name type="scientific">Quillaja saponaria</name>
    <name type="common">Soap bark tree</name>
    <dbReference type="NCBI Taxonomy" id="32244"/>
    <lineage>
        <taxon>Eukaryota</taxon>
        <taxon>Viridiplantae</taxon>
        <taxon>Streptophyta</taxon>
        <taxon>Embryophyta</taxon>
        <taxon>Tracheophyta</taxon>
        <taxon>Spermatophyta</taxon>
        <taxon>Magnoliopsida</taxon>
        <taxon>eudicotyledons</taxon>
        <taxon>Gunneridae</taxon>
        <taxon>Pentapetalae</taxon>
        <taxon>rosids</taxon>
        <taxon>fabids</taxon>
        <taxon>Fabales</taxon>
        <taxon>Quillajaceae</taxon>
        <taxon>Quillaja</taxon>
    </lineage>
</organism>
<keyword evidence="6" id="KW-1015">Disulfide bond</keyword>
<keyword evidence="4" id="KW-0732">Signal</keyword>
<evidence type="ECO:0000256" key="7">
    <source>
        <dbReference type="ARBA" id="ARBA00023180"/>
    </source>
</evidence>
<dbReference type="GO" id="GO:0009055">
    <property type="term" value="F:electron transfer activity"/>
    <property type="evidence" value="ECO:0007669"/>
    <property type="project" value="InterPro"/>
</dbReference>
<reference evidence="12" key="1">
    <citation type="journal article" date="2023" name="Science">
        <title>Elucidation of the pathway for biosynthesis of saponin adjuvants from the soapbark tree.</title>
        <authorList>
            <person name="Reed J."/>
            <person name="Orme A."/>
            <person name="El-Demerdash A."/>
            <person name="Owen C."/>
            <person name="Martin L.B.B."/>
            <person name="Misra R.C."/>
            <person name="Kikuchi S."/>
            <person name="Rejzek M."/>
            <person name="Martin A.C."/>
            <person name="Harkess A."/>
            <person name="Leebens-Mack J."/>
            <person name="Louveau T."/>
            <person name="Stephenson M.J."/>
            <person name="Osbourn A."/>
        </authorList>
    </citation>
    <scope>NUCLEOTIDE SEQUENCE</scope>
    <source>
        <strain evidence="12">S10</strain>
    </source>
</reference>
<sequence length="179" mass="19889">MASHSVSPSRQLVLLVLMITILSCLQYVSVSAFEFQVGDSHGWVVPPANDTKIYNEWASENRFLVGDSIRFRYKKDSVMEVTEADYKICNSTHPNFFSNTGNTFFRFEHSGAFYFISGVSGHCEKGQRVIVKVMLPEESMTDSTGKSSGFRAAVTSFGLSKVVLSQFVMSYAVVASHVI</sequence>
<dbReference type="CDD" id="cd11019">
    <property type="entry name" value="OsENODL1_like"/>
    <property type="match status" value="1"/>
</dbReference>
<evidence type="ECO:0000256" key="9">
    <source>
        <dbReference type="ARBA" id="ARBA00035011"/>
    </source>
</evidence>
<dbReference type="KEGG" id="qsa:O6P43_004745"/>
<feature type="transmembrane region" description="Helical" evidence="10">
    <location>
        <begin position="12"/>
        <end position="30"/>
    </location>
</feature>
<dbReference type="GO" id="GO:0005886">
    <property type="term" value="C:plasma membrane"/>
    <property type="evidence" value="ECO:0007669"/>
    <property type="project" value="UniProtKB-SubCell"/>
</dbReference>
<comment type="caution">
    <text evidence="12">The sequence shown here is derived from an EMBL/GenBank/DDBJ whole genome shotgun (WGS) entry which is preliminary data.</text>
</comment>
<keyword evidence="2" id="KW-1003">Cell membrane</keyword>
<accession>A0AAD7Q4I2</accession>
<keyword evidence="10" id="KW-1133">Transmembrane helix</keyword>
<comment type="subcellular location">
    <subcellularLocation>
        <location evidence="1">Cell membrane</location>
        <topology evidence="1">Lipid-anchor</topology>
        <topology evidence="1">GPI-anchor</topology>
    </subcellularLocation>
</comment>
<evidence type="ECO:0000259" key="11">
    <source>
        <dbReference type="PROSITE" id="PS51485"/>
    </source>
</evidence>
<evidence type="ECO:0000313" key="13">
    <source>
        <dbReference type="Proteomes" id="UP001163823"/>
    </source>
</evidence>
<dbReference type="InterPro" id="IPR039391">
    <property type="entry name" value="Phytocyanin-like"/>
</dbReference>
<keyword evidence="7" id="KW-0325">Glycoprotein</keyword>
<dbReference type="EMBL" id="JARAOO010000003">
    <property type="protein sequence ID" value="KAJ7974713.1"/>
    <property type="molecule type" value="Genomic_DNA"/>
</dbReference>
<evidence type="ECO:0000313" key="12">
    <source>
        <dbReference type="EMBL" id="KAJ7974713.1"/>
    </source>
</evidence>
<gene>
    <name evidence="12" type="ORF">O6P43_004745</name>
</gene>
<dbReference type="PANTHER" id="PTHR33021:SF49">
    <property type="entry name" value="EARLY NODULIN-LIKE PROTEIN 21"/>
    <property type="match status" value="1"/>
</dbReference>
<keyword evidence="13" id="KW-1185">Reference proteome</keyword>
<evidence type="ECO:0000256" key="1">
    <source>
        <dbReference type="ARBA" id="ARBA00004609"/>
    </source>
</evidence>
<protein>
    <submittedName>
        <fullName evidence="12">Early nodulin-like protein</fullName>
    </submittedName>
</protein>
<dbReference type="FunFam" id="2.60.40.420:FF:000010">
    <property type="entry name" value="Early nodulin-like protein 1"/>
    <property type="match status" value="1"/>
</dbReference>
<dbReference type="PANTHER" id="PTHR33021">
    <property type="entry name" value="BLUE COPPER PROTEIN"/>
    <property type="match status" value="1"/>
</dbReference>
<evidence type="ECO:0000256" key="4">
    <source>
        <dbReference type="ARBA" id="ARBA00022729"/>
    </source>
</evidence>
<evidence type="ECO:0000256" key="8">
    <source>
        <dbReference type="ARBA" id="ARBA00023288"/>
    </source>
</evidence>
<comment type="similarity">
    <text evidence="9">Belongs to the early nodulin-like (ENODL) family.</text>
</comment>
<proteinExistence type="inferred from homology"/>
<evidence type="ECO:0000256" key="3">
    <source>
        <dbReference type="ARBA" id="ARBA00022622"/>
    </source>
</evidence>
<evidence type="ECO:0000256" key="2">
    <source>
        <dbReference type="ARBA" id="ARBA00022475"/>
    </source>
</evidence>
<dbReference type="Proteomes" id="UP001163823">
    <property type="component" value="Chromosome 3"/>
</dbReference>
<feature type="domain" description="Phytocyanin" evidence="11">
    <location>
        <begin position="33"/>
        <end position="135"/>
    </location>
</feature>
<dbReference type="GO" id="GO:0098552">
    <property type="term" value="C:side of membrane"/>
    <property type="evidence" value="ECO:0007669"/>
    <property type="project" value="UniProtKB-KW"/>
</dbReference>
<dbReference type="InterPro" id="IPR041846">
    <property type="entry name" value="ENL_dom"/>
</dbReference>
<dbReference type="PROSITE" id="PS51485">
    <property type="entry name" value="PHYTOCYANIN"/>
    <property type="match status" value="1"/>
</dbReference>
<evidence type="ECO:0000256" key="5">
    <source>
        <dbReference type="ARBA" id="ARBA00023136"/>
    </source>
</evidence>